<evidence type="ECO:0000313" key="2">
    <source>
        <dbReference type="EMBL" id="KAK0471970.1"/>
    </source>
</evidence>
<organism evidence="5 6">
    <name type="scientific">Armillaria novae-zelandiae</name>
    <dbReference type="NCBI Taxonomy" id="153914"/>
    <lineage>
        <taxon>Eukaryota</taxon>
        <taxon>Fungi</taxon>
        <taxon>Dikarya</taxon>
        <taxon>Basidiomycota</taxon>
        <taxon>Agaricomycotina</taxon>
        <taxon>Agaricomycetes</taxon>
        <taxon>Agaricomycetidae</taxon>
        <taxon>Agaricales</taxon>
        <taxon>Marasmiineae</taxon>
        <taxon>Physalacriaceae</taxon>
        <taxon>Armillaria</taxon>
    </lineage>
</organism>
<gene>
    <name evidence="3" type="ORF">IW261DRAFT_1481798</name>
    <name evidence="4" type="ORF">IW261DRAFT_1481903</name>
    <name evidence="5" type="ORF">IW261DRAFT_1482025</name>
    <name evidence="2" type="ORF">IW261DRAFT_1510469</name>
    <name evidence="1" type="ORF">IW261DRAFT_1540946</name>
</gene>
<dbReference type="Proteomes" id="UP001175227">
    <property type="component" value="Unassembled WGS sequence"/>
</dbReference>
<dbReference type="EMBL" id="JAUEPR010000013">
    <property type="protein sequence ID" value="KAK0478937.1"/>
    <property type="molecule type" value="Genomic_DNA"/>
</dbReference>
<evidence type="ECO:0000313" key="6">
    <source>
        <dbReference type="Proteomes" id="UP001175227"/>
    </source>
</evidence>
<evidence type="ECO:0000313" key="5">
    <source>
        <dbReference type="EMBL" id="KAK0478990.1"/>
    </source>
</evidence>
<name>A0AA39P7E8_9AGAR</name>
<comment type="caution">
    <text evidence="5">The sequence shown here is derived from an EMBL/GenBank/DDBJ whole genome shotgun (WGS) entry which is preliminary data.</text>
</comment>
<evidence type="ECO:0000313" key="3">
    <source>
        <dbReference type="EMBL" id="KAK0478937.1"/>
    </source>
</evidence>
<dbReference type="EMBL" id="JAUEPR010000045">
    <property type="protein sequence ID" value="KAK0471970.1"/>
    <property type="molecule type" value="Genomic_DNA"/>
</dbReference>
<dbReference type="EMBL" id="JAUEPR010000013">
    <property type="protein sequence ID" value="KAK0478960.1"/>
    <property type="molecule type" value="Genomic_DNA"/>
</dbReference>
<dbReference type="AlphaFoldDB" id="A0AA39P7E8"/>
<reference evidence="5" key="1">
    <citation type="submission" date="2023-06" db="EMBL/GenBank/DDBJ databases">
        <authorList>
            <consortium name="Lawrence Berkeley National Laboratory"/>
            <person name="Ahrendt S."/>
            <person name="Sahu N."/>
            <person name="Indic B."/>
            <person name="Wong-Bajracharya J."/>
            <person name="Merenyi Z."/>
            <person name="Ke H.-M."/>
            <person name="Monk M."/>
            <person name="Kocsube S."/>
            <person name="Drula E."/>
            <person name="Lipzen A."/>
            <person name="Balint B."/>
            <person name="Henrissat B."/>
            <person name="Andreopoulos B."/>
            <person name="Martin F.M."/>
            <person name="Harder C.B."/>
            <person name="Rigling D."/>
            <person name="Ford K.L."/>
            <person name="Foster G.D."/>
            <person name="Pangilinan J."/>
            <person name="Papanicolaou A."/>
            <person name="Barry K."/>
            <person name="LaButti K."/>
            <person name="Viragh M."/>
            <person name="Koriabine M."/>
            <person name="Yan M."/>
            <person name="Riley R."/>
            <person name="Champramary S."/>
            <person name="Plett K.L."/>
            <person name="Tsai I.J."/>
            <person name="Slot J."/>
            <person name="Sipos G."/>
            <person name="Plett J."/>
            <person name="Nagy L.G."/>
            <person name="Grigoriev I.V."/>
        </authorList>
    </citation>
    <scope>NUCLEOTIDE SEQUENCE</scope>
    <source>
        <strain evidence="5">ICMP 16352</strain>
    </source>
</reference>
<evidence type="ECO:0000313" key="4">
    <source>
        <dbReference type="EMBL" id="KAK0478960.1"/>
    </source>
</evidence>
<accession>A0AA39P7E8</accession>
<evidence type="ECO:0000313" key="1">
    <source>
        <dbReference type="EMBL" id="KAK0459048.1"/>
    </source>
</evidence>
<dbReference type="EMBL" id="JAUEPR010000255">
    <property type="protein sequence ID" value="KAK0459048.1"/>
    <property type="molecule type" value="Genomic_DNA"/>
</dbReference>
<protein>
    <submittedName>
        <fullName evidence="5">Uncharacterized protein</fullName>
    </submittedName>
</protein>
<sequence length="55" mass="5808">MSVVITAGIIKGTSPTDDEYLQAAVLGWGIELIHRLHAKASPTCTGCPKQITISN</sequence>
<keyword evidence="6" id="KW-1185">Reference proteome</keyword>
<dbReference type="EMBL" id="JAUEPR010000013">
    <property type="protein sequence ID" value="KAK0478990.1"/>
    <property type="molecule type" value="Genomic_DNA"/>
</dbReference>
<proteinExistence type="predicted"/>